<comment type="cofactor">
    <cofactor evidence="1">
        <name>heme</name>
        <dbReference type="ChEBI" id="CHEBI:30413"/>
    </cofactor>
</comment>
<keyword evidence="14" id="KW-0732">Signal</keyword>
<dbReference type="PRINTS" id="PR00463">
    <property type="entry name" value="EP450I"/>
</dbReference>
<sequence length="276" mass="31371">MDPVVVLVISLSCLPLLSLWRQRSVRGKLPPGPLPLPIIGSILQVDPKNISKSFTNVSKVYGPVFTLYLGTKPTVVLHGYEAVKEALIDHGQVFSGRGSFPVTDRAHKGLASPCDPTFILGCAPCNVICSIIFYNRFDYEDQNFLKFIQKLNENQEILSSPWIQVCNNFPVLMDYFPGSHKTFFKNAGDMKEYFLEKIKEHQESLDMNSPRDLIDCFLIKMEEVECEPQLYYLIASTFCVSLINSMVTSASHMVRKDISDKVFMHILSLKIYMNYH</sequence>
<keyword evidence="10" id="KW-0560">Oxidoreductase</keyword>
<feature type="chain" id="PRO_5041300481" description="unspecific monooxygenase" evidence="14">
    <location>
        <begin position="28"/>
        <end position="276"/>
    </location>
</feature>
<evidence type="ECO:0000313" key="15">
    <source>
        <dbReference type="EMBL" id="MBZ3890027.1"/>
    </source>
</evidence>
<evidence type="ECO:0000256" key="5">
    <source>
        <dbReference type="ARBA" id="ARBA00012109"/>
    </source>
</evidence>
<evidence type="ECO:0000256" key="11">
    <source>
        <dbReference type="ARBA" id="ARBA00023004"/>
    </source>
</evidence>
<dbReference type="PANTHER" id="PTHR24300">
    <property type="entry name" value="CYTOCHROME P450 508A4-RELATED"/>
    <property type="match status" value="1"/>
</dbReference>
<dbReference type="InterPro" id="IPR001128">
    <property type="entry name" value="Cyt_P450"/>
</dbReference>
<dbReference type="InterPro" id="IPR036396">
    <property type="entry name" value="Cyt_P450_sf"/>
</dbReference>
<evidence type="ECO:0000256" key="8">
    <source>
        <dbReference type="ARBA" id="ARBA00022824"/>
    </source>
</evidence>
<dbReference type="GO" id="GO:0006082">
    <property type="term" value="P:organic acid metabolic process"/>
    <property type="evidence" value="ECO:0007669"/>
    <property type="project" value="TreeGrafter"/>
</dbReference>
<dbReference type="GO" id="GO:0016712">
    <property type="term" value="F:oxidoreductase activity, acting on paired donors, with incorporation or reduction of molecular oxygen, reduced flavin or flavoprotein as one donor, and incorporation of one atom of oxygen"/>
    <property type="evidence" value="ECO:0007669"/>
    <property type="project" value="UniProtKB-EC"/>
</dbReference>
<dbReference type="Gene3D" id="1.10.630.10">
    <property type="entry name" value="Cytochrome P450"/>
    <property type="match status" value="1"/>
</dbReference>
<evidence type="ECO:0000256" key="14">
    <source>
        <dbReference type="SAM" id="SignalP"/>
    </source>
</evidence>
<comment type="caution">
    <text evidence="15">The sequence shown here is derived from an EMBL/GenBank/DDBJ whole genome shotgun (WGS) entry which is preliminary data.</text>
</comment>
<evidence type="ECO:0000256" key="6">
    <source>
        <dbReference type="ARBA" id="ARBA00022617"/>
    </source>
</evidence>
<accession>A0AA41TB72</accession>
<evidence type="ECO:0000256" key="7">
    <source>
        <dbReference type="ARBA" id="ARBA00022723"/>
    </source>
</evidence>
<evidence type="ECO:0000256" key="2">
    <source>
        <dbReference type="ARBA" id="ARBA00004524"/>
    </source>
</evidence>
<keyword evidence="6" id="KW-0349">Heme</keyword>
<comment type="subcellular location">
    <subcellularLocation>
        <location evidence="3">Endoplasmic reticulum membrane</location>
    </subcellularLocation>
    <subcellularLocation>
        <location evidence="2">Microsome membrane</location>
    </subcellularLocation>
</comment>
<keyword evidence="16" id="KW-1185">Reference proteome</keyword>
<dbReference type="GO" id="GO:0005506">
    <property type="term" value="F:iron ion binding"/>
    <property type="evidence" value="ECO:0007669"/>
    <property type="project" value="InterPro"/>
</dbReference>
<keyword evidence="7" id="KW-0479">Metal-binding</keyword>
<feature type="signal peptide" evidence="14">
    <location>
        <begin position="1"/>
        <end position="27"/>
    </location>
</feature>
<evidence type="ECO:0000256" key="12">
    <source>
        <dbReference type="ARBA" id="ARBA00023033"/>
    </source>
</evidence>
<proteinExistence type="inferred from homology"/>
<organism evidence="15 16">
    <name type="scientific">Sciurus carolinensis</name>
    <name type="common">Eastern gray squirrel</name>
    <dbReference type="NCBI Taxonomy" id="30640"/>
    <lineage>
        <taxon>Eukaryota</taxon>
        <taxon>Metazoa</taxon>
        <taxon>Chordata</taxon>
        <taxon>Craniata</taxon>
        <taxon>Vertebrata</taxon>
        <taxon>Euteleostomi</taxon>
        <taxon>Mammalia</taxon>
        <taxon>Eutheria</taxon>
        <taxon>Euarchontoglires</taxon>
        <taxon>Glires</taxon>
        <taxon>Rodentia</taxon>
        <taxon>Sciuromorpha</taxon>
        <taxon>Sciuridae</taxon>
        <taxon>Sciurinae</taxon>
        <taxon>Sciurini</taxon>
        <taxon>Sciurus</taxon>
    </lineage>
</organism>
<evidence type="ECO:0000256" key="3">
    <source>
        <dbReference type="ARBA" id="ARBA00004586"/>
    </source>
</evidence>
<evidence type="ECO:0000256" key="13">
    <source>
        <dbReference type="ARBA" id="ARBA00023136"/>
    </source>
</evidence>
<evidence type="ECO:0000256" key="10">
    <source>
        <dbReference type="ARBA" id="ARBA00023002"/>
    </source>
</evidence>
<dbReference type="AlphaFoldDB" id="A0AA41TB72"/>
<dbReference type="GO" id="GO:0006805">
    <property type="term" value="P:xenobiotic metabolic process"/>
    <property type="evidence" value="ECO:0007669"/>
    <property type="project" value="TreeGrafter"/>
</dbReference>
<keyword evidence="12" id="KW-0503">Monooxygenase</keyword>
<evidence type="ECO:0000256" key="4">
    <source>
        <dbReference type="ARBA" id="ARBA00010617"/>
    </source>
</evidence>
<evidence type="ECO:0000256" key="1">
    <source>
        <dbReference type="ARBA" id="ARBA00001971"/>
    </source>
</evidence>
<keyword evidence="9" id="KW-0492">Microsome</keyword>
<comment type="similarity">
    <text evidence="4">Belongs to the cytochrome P450 family.</text>
</comment>
<reference evidence="15" key="1">
    <citation type="submission" date="2020-03" db="EMBL/GenBank/DDBJ databases">
        <title>Studies in the Genomics of Life Span.</title>
        <authorList>
            <person name="Glass D."/>
        </authorList>
    </citation>
    <scope>NUCLEOTIDE SEQUENCE</scope>
    <source>
        <strain evidence="15">SUZIE</strain>
        <tissue evidence="15">Muscle</tissue>
    </source>
</reference>
<dbReference type="EC" id="1.14.14.1" evidence="5"/>
<dbReference type="EMBL" id="JAATJV010436437">
    <property type="protein sequence ID" value="MBZ3890027.1"/>
    <property type="molecule type" value="Genomic_DNA"/>
</dbReference>
<protein>
    <recommendedName>
        <fullName evidence="5">unspecific monooxygenase</fullName>
        <ecNumber evidence="5">1.14.14.1</ecNumber>
    </recommendedName>
</protein>
<evidence type="ECO:0000313" key="16">
    <source>
        <dbReference type="Proteomes" id="UP001166674"/>
    </source>
</evidence>
<dbReference type="Proteomes" id="UP001166674">
    <property type="component" value="Unassembled WGS sequence"/>
</dbReference>
<dbReference type="InterPro" id="IPR002401">
    <property type="entry name" value="Cyt_P450_E_grp-I"/>
</dbReference>
<keyword evidence="8" id="KW-0256">Endoplasmic reticulum</keyword>
<dbReference type="Pfam" id="PF00067">
    <property type="entry name" value="p450"/>
    <property type="match status" value="2"/>
</dbReference>
<name>A0AA41TB72_SCICA</name>
<dbReference type="GO" id="GO:0020037">
    <property type="term" value="F:heme binding"/>
    <property type="evidence" value="ECO:0007669"/>
    <property type="project" value="InterPro"/>
</dbReference>
<dbReference type="PANTHER" id="PTHR24300:SF400">
    <property type="entry name" value="CYTOCHROME P450 2C9"/>
    <property type="match status" value="1"/>
</dbReference>
<keyword evidence="11" id="KW-0408">Iron</keyword>
<dbReference type="InterPro" id="IPR050182">
    <property type="entry name" value="Cytochrome_P450_fam2"/>
</dbReference>
<gene>
    <name evidence="15" type="ORF">SUZIE_205905</name>
</gene>
<dbReference type="GO" id="GO:0005789">
    <property type="term" value="C:endoplasmic reticulum membrane"/>
    <property type="evidence" value="ECO:0007669"/>
    <property type="project" value="UniProtKB-SubCell"/>
</dbReference>
<dbReference type="SUPFAM" id="SSF48264">
    <property type="entry name" value="Cytochrome P450"/>
    <property type="match status" value="1"/>
</dbReference>
<evidence type="ECO:0000256" key="9">
    <source>
        <dbReference type="ARBA" id="ARBA00022848"/>
    </source>
</evidence>
<keyword evidence="13" id="KW-0472">Membrane</keyword>